<dbReference type="Pfam" id="PF09687">
    <property type="entry name" value="PRESAN"/>
    <property type="match status" value="1"/>
</dbReference>
<protein>
    <recommendedName>
        <fullName evidence="1">Plasmodium RESA N-terminal domain-containing protein</fullName>
    </recommendedName>
</protein>
<dbReference type="InterPro" id="IPR019111">
    <property type="entry name" value="PRESA_N"/>
</dbReference>
<sequence>MDAGIYHIHRRNLSELESIEHSGLRSNNEIVKLKNILDEKNNSIPLRGKSFNNEDYVKYYDVRNDGKYLRTVLNNLEERSYNEDIYNIWNHVLDITKDEFDDMLTELSYYIEDYLHKYEHQRYYHFGNKRSICAVTKYRIWYKSMHDIGVALLSTVMVHNLNFYNLYYDTLKNDLFNEHKNIFTERMKNPKRLDI</sequence>
<accession>W7K776</accession>
<evidence type="ECO:0000313" key="3">
    <source>
        <dbReference type="Proteomes" id="UP000030673"/>
    </source>
</evidence>
<proteinExistence type="predicted"/>
<dbReference type="AlphaFoldDB" id="W7K776"/>
<reference evidence="2 3" key="1">
    <citation type="submission" date="2013-02" db="EMBL/GenBank/DDBJ databases">
        <title>The Genome Sequence of Plasmodium falciparum NF54.</title>
        <authorList>
            <consortium name="The Broad Institute Genome Sequencing Platform"/>
            <consortium name="The Broad Institute Genome Sequencing Center for Infectious Disease"/>
            <person name="Neafsey D."/>
            <person name="Cheeseman I."/>
            <person name="Volkman S."/>
            <person name="Adams J."/>
            <person name="Walker B."/>
            <person name="Young S.K."/>
            <person name="Zeng Q."/>
            <person name="Gargeya S."/>
            <person name="Fitzgerald M."/>
            <person name="Haas B."/>
            <person name="Abouelleil A."/>
            <person name="Alvarado L."/>
            <person name="Arachchi H.M."/>
            <person name="Berlin A.M."/>
            <person name="Chapman S.B."/>
            <person name="Dewar J."/>
            <person name="Goldberg J."/>
            <person name="Griggs A."/>
            <person name="Gujja S."/>
            <person name="Hansen M."/>
            <person name="Howarth C."/>
            <person name="Imamovic A."/>
            <person name="Larimer J."/>
            <person name="McCowan C."/>
            <person name="Murphy C."/>
            <person name="Neiman D."/>
            <person name="Pearson M."/>
            <person name="Priest M."/>
            <person name="Roberts A."/>
            <person name="Saif S."/>
            <person name="Shea T."/>
            <person name="Sisk P."/>
            <person name="Sykes S."/>
            <person name="Wortman J."/>
            <person name="Nusbaum C."/>
            <person name="Birren B."/>
        </authorList>
    </citation>
    <scope>NUCLEOTIDE SEQUENCE [LARGE SCALE GENOMIC DNA]</scope>
    <source>
        <strain evidence="2 3">NF54</strain>
    </source>
</reference>
<dbReference type="InterPro" id="IPR006526">
    <property type="entry name" value="Export_prot_PHISTa/b/c"/>
</dbReference>
<name>W7K776_PLAFO</name>
<dbReference type="NCBIfam" id="TIGR01639">
    <property type="entry name" value="P_fal_TIGR01639"/>
    <property type="match status" value="1"/>
</dbReference>
<organism evidence="2 3">
    <name type="scientific">Plasmodium falciparum (isolate NF54)</name>
    <dbReference type="NCBI Taxonomy" id="5843"/>
    <lineage>
        <taxon>Eukaryota</taxon>
        <taxon>Sar</taxon>
        <taxon>Alveolata</taxon>
        <taxon>Apicomplexa</taxon>
        <taxon>Aconoidasida</taxon>
        <taxon>Haemosporida</taxon>
        <taxon>Plasmodiidae</taxon>
        <taxon>Plasmodium</taxon>
        <taxon>Plasmodium (Laverania)</taxon>
    </lineage>
</organism>
<dbReference type="Proteomes" id="UP000030673">
    <property type="component" value="Unassembled WGS sequence"/>
</dbReference>
<keyword evidence="3" id="KW-1185">Reference proteome</keyword>
<feature type="domain" description="Plasmodium RESA N-terminal" evidence="1">
    <location>
        <begin position="69"/>
        <end position="181"/>
    </location>
</feature>
<evidence type="ECO:0000313" key="2">
    <source>
        <dbReference type="EMBL" id="EWC88885.1"/>
    </source>
</evidence>
<gene>
    <name evidence="2" type="ORF">PFNF54_02399</name>
</gene>
<evidence type="ECO:0000259" key="1">
    <source>
        <dbReference type="Pfam" id="PF09687"/>
    </source>
</evidence>
<dbReference type="EMBL" id="KE123794">
    <property type="protein sequence ID" value="EWC88885.1"/>
    <property type="molecule type" value="Genomic_DNA"/>
</dbReference>